<dbReference type="PANTHER" id="PTHR43883:SF1">
    <property type="entry name" value="GLUCONOKINASE"/>
    <property type="match status" value="1"/>
</dbReference>
<dbReference type="AlphaFoldDB" id="A0A1J7I544"/>
<evidence type="ECO:0000313" key="2">
    <source>
        <dbReference type="Proteomes" id="UP000182658"/>
    </source>
</evidence>
<dbReference type="InterPro" id="IPR052732">
    <property type="entry name" value="Cell-binding_unc_protein"/>
</dbReference>
<proteinExistence type="predicted"/>
<dbReference type="Proteomes" id="UP000182658">
    <property type="component" value="Unassembled WGS sequence"/>
</dbReference>
<accession>A0A1J7I544</accession>
<dbReference type="InterPro" id="IPR027417">
    <property type="entry name" value="P-loop_NTPase"/>
</dbReference>
<dbReference type="EMBL" id="KV875110">
    <property type="protein sequence ID" value="OIW22759.1"/>
    <property type="molecule type" value="Genomic_DNA"/>
</dbReference>
<protein>
    <submittedName>
        <fullName evidence="1">p-loop containing nucleoside triphosphate hydrolase protein</fullName>
    </submittedName>
</protein>
<evidence type="ECO:0000313" key="1">
    <source>
        <dbReference type="EMBL" id="OIW22759.1"/>
    </source>
</evidence>
<dbReference type="Gene3D" id="3.40.50.300">
    <property type="entry name" value="P-loop containing nucleotide triphosphate hydrolases"/>
    <property type="match status" value="1"/>
</dbReference>
<dbReference type="Pfam" id="PF13671">
    <property type="entry name" value="AAA_33"/>
    <property type="match status" value="1"/>
</dbReference>
<reference evidence="1 2" key="1">
    <citation type="submission" date="2016-10" db="EMBL/GenBank/DDBJ databases">
        <title>Draft genome sequence of Coniochaeta ligniaria NRRL30616, a lignocellulolytic fungus for bioabatement of inhibitors in plant biomass hydrolysates.</title>
        <authorList>
            <consortium name="DOE Joint Genome Institute"/>
            <person name="Jimenez D.J."/>
            <person name="Hector R.E."/>
            <person name="Riley R."/>
            <person name="Sun H."/>
            <person name="Grigoriev I.V."/>
            <person name="Van Elsas J.D."/>
            <person name="Nichols N.N."/>
        </authorList>
    </citation>
    <scope>NUCLEOTIDE SEQUENCE [LARGE SCALE GENOMIC DNA]</scope>
    <source>
        <strain evidence="1 2">NRRL 30616</strain>
    </source>
</reference>
<name>A0A1J7I544_9PEZI</name>
<gene>
    <name evidence="1" type="ORF">CONLIGDRAFT_687177</name>
</gene>
<dbReference type="GO" id="GO:0016787">
    <property type="term" value="F:hydrolase activity"/>
    <property type="evidence" value="ECO:0007669"/>
    <property type="project" value="UniProtKB-KW"/>
</dbReference>
<sequence>MVSLGTEGSVPDGVKAHLLRSEQDPKPVVLMTCGVAGSGKSTLAKAVAATFPSFTRVSIDHIIDSRHGICGVDYPAEKYDEYMLEADDIYESRFRQLLRDGKDVVLDRSFYAKADRDEFKAMAEEAGARWVLVYFKADKELLWKRICERRSRGVNADSALDISQVLLDAYVEGFEVPVGEGEIVIDVEEAARSGS</sequence>
<keyword evidence="1" id="KW-0378">Hydrolase</keyword>
<keyword evidence="2" id="KW-1185">Reference proteome</keyword>
<dbReference type="SUPFAM" id="SSF52540">
    <property type="entry name" value="P-loop containing nucleoside triphosphate hydrolases"/>
    <property type="match status" value="1"/>
</dbReference>
<dbReference type="PANTHER" id="PTHR43883">
    <property type="entry name" value="SLR0207 PROTEIN"/>
    <property type="match status" value="1"/>
</dbReference>
<dbReference type="OrthoDB" id="3512845at2759"/>
<organism evidence="1 2">
    <name type="scientific">Coniochaeta ligniaria NRRL 30616</name>
    <dbReference type="NCBI Taxonomy" id="1408157"/>
    <lineage>
        <taxon>Eukaryota</taxon>
        <taxon>Fungi</taxon>
        <taxon>Dikarya</taxon>
        <taxon>Ascomycota</taxon>
        <taxon>Pezizomycotina</taxon>
        <taxon>Sordariomycetes</taxon>
        <taxon>Sordariomycetidae</taxon>
        <taxon>Coniochaetales</taxon>
        <taxon>Coniochaetaceae</taxon>
        <taxon>Coniochaeta</taxon>
    </lineage>
</organism>
<dbReference type="InParanoid" id="A0A1J7I544"/>